<dbReference type="Proteomes" id="UP001597459">
    <property type="component" value="Unassembled WGS sequence"/>
</dbReference>
<evidence type="ECO:0000313" key="1">
    <source>
        <dbReference type="EMBL" id="MFD2590360.1"/>
    </source>
</evidence>
<organism evidence="1 2">
    <name type="scientific">Aquimarina hainanensis</name>
    <dbReference type="NCBI Taxonomy" id="1578017"/>
    <lineage>
        <taxon>Bacteria</taxon>
        <taxon>Pseudomonadati</taxon>
        <taxon>Bacteroidota</taxon>
        <taxon>Flavobacteriia</taxon>
        <taxon>Flavobacteriales</taxon>
        <taxon>Flavobacteriaceae</taxon>
        <taxon>Aquimarina</taxon>
    </lineage>
</organism>
<dbReference type="EMBL" id="JBHULX010000004">
    <property type="protein sequence ID" value="MFD2590360.1"/>
    <property type="molecule type" value="Genomic_DNA"/>
</dbReference>
<sequence>MSKKIPSEKIPSRRDLLDKLREEYKESETLQWFIEVEIKRLISNDNSYQELKKIAEISAERIAELNSKSKGK</sequence>
<accession>A0ABW5N3Z5</accession>
<reference evidence="2" key="1">
    <citation type="journal article" date="2019" name="Int. J. Syst. Evol. Microbiol.">
        <title>The Global Catalogue of Microorganisms (GCM) 10K type strain sequencing project: providing services to taxonomists for standard genome sequencing and annotation.</title>
        <authorList>
            <consortium name="The Broad Institute Genomics Platform"/>
            <consortium name="The Broad Institute Genome Sequencing Center for Infectious Disease"/>
            <person name="Wu L."/>
            <person name="Ma J."/>
        </authorList>
    </citation>
    <scope>NUCLEOTIDE SEQUENCE [LARGE SCALE GENOMIC DNA]</scope>
    <source>
        <strain evidence="2">KCTC 42423</strain>
    </source>
</reference>
<comment type="caution">
    <text evidence="1">The sequence shown here is derived from an EMBL/GenBank/DDBJ whole genome shotgun (WGS) entry which is preliminary data.</text>
</comment>
<proteinExistence type="predicted"/>
<dbReference type="RefSeq" id="WP_378257658.1">
    <property type="nucleotide sequence ID" value="NZ_JBHSJV010000001.1"/>
</dbReference>
<keyword evidence="2" id="KW-1185">Reference proteome</keyword>
<name>A0ABW5N3Z5_9FLAO</name>
<protein>
    <submittedName>
        <fullName evidence="1">Uncharacterized protein</fullName>
    </submittedName>
</protein>
<gene>
    <name evidence="1" type="ORF">ACFSTE_05915</name>
</gene>
<evidence type="ECO:0000313" key="2">
    <source>
        <dbReference type="Proteomes" id="UP001597459"/>
    </source>
</evidence>